<accession>A0A0K9P1P8</accession>
<organism evidence="3 4">
    <name type="scientific">Zostera marina</name>
    <name type="common">Eelgrass</name>
    <dbReference type="NCBI Taxonomy" id="29655"/>
    <lineage>
        <taxon>Eukaryota</taxon>
        <taxon>Viridiplantae</taxon>
        <taxon>Streptophyta</taxon>
        <taxon>Embryophyta</taxon>
        <taxon>Tracheophyta</taxon>
        <taxon>Spermatophyta</taxon>
        <taxon>Magnoliopsida</taxon>
        <taxon>Liliopsida</taxon>
        <taxon>Zosteraceae</taxon>
        <taxon>Zostera</taxon>
    </lineage>
</organism>
<name>A0A0K9P1P8_ZOSMR</name>
<dbReference type="EMBL" id="LFYR01001305">
    <property type="protein sequence ID" value="KMZ62909.1"/>
    <property type="molecule type" value="Genomic_DNA"/>
</dbReference>
<evidence type="ECO:0000259" key="1">
    <source>
        <dbReference type="Pfam" id="PF12204"/>
    </source>
</evidence>
<dbReference type="OMA" id="GSFFQFD"/>
<dbReference type="OrthoDB" id="1908268at2759"/>
<dbReference type="AlphaFoldDB" id="A0A0K9P1P8"/>
<dbReference type="Pfam" id="PF12204">
    <property type="entry name" value="DUF3598_N"/>
    <property type="match status" value="1"/>
</dbReference>
<feature type="domain" description="DUF3598" evidence="1">
    <location>
        <begin position="65"/>
        <end position="245"/>
    </location>
</feature>
<reference evidence="4" key="1">
    <citation type="journal article" date="2016" name="Nature">
        <title>The genome of the seagrass Zostera marina reveals angiosperm adaptation to the sea.</title>
        <authorList>
            <person name="Olsen J.L."/>
            <person name="Rouze P."/>
            <person name="Verhelst B."/>
            <person name="Lin Y.-C."/>
            <person name="Bayer T."/>
            <person name="Collen J."/>
            <person name="Dattolo E."/>
            <person name="De Paoli E."/>
            <person name="Dittami S."/>
            <person name="Maumus F."/>
            <person name="Michel G."/>
            <person name="Kersting A."/>
            <person name="Lauritano C."/>
            <person name="Lohaus R."/>
            <person name="Toepel M."/>
            <person name="Tonon T."/>
            <person name="Vanneste K."/>
            <person name="Amirebrahimi M."/>
            <person name="Brakel J."/>
            <person name="Bostroem C."/>
            <person name="Chovatia M."/>
            <person name="Grimwood J."/>
            <person name="Jenkins J.W."/>
            <person name="Jueterbock A."/>
            <person name="Mraz A."/>
            <person name="Stam W.T."/>
            <person name="Tice H."/>
            <person name="Bornberg-Bauer E."/>
            <person name="Green P.J."/>
            <person name="Pearson G.A."/>
            <person name="Procaccini G."/>
            <person name="Duarte C.M."/>
            <person name="Schmutz J."/>
            <person name="Reusch T.B.H."/>
            <person name="Van de Peer Y."/>
        </authorList>
    </citation>
    <scope>NUCLEOTIDE SEQUENCE [LARGE SCALE GENOMIC DNA]</scope>
    <source>
        <strain evidence="4">cv. Finnish</strain>
    </source>
</reference>
<sequence>MALSLVGVVAVHHRIPWFPSSNSNSSFLLHRLSPPLSILRFPAIRASDPTNAPPAVNQDVGVDTLRRFVELNSGNWNGVFYQFDTHGKVLNRIRTRLAASGYGEDQLLSLIQTLYIEQASSNTTISGSTNGNGSKVETEWEEYKIKETNMFTIDQYQQIGFFPDHKAFCLRYQTVGMLENVLRIGVLGEDDIGEEFPKNLKLPSYRPSLVCESCLHYLTGNVRTRAFHTMNPKGFLEMLLIFVEEPTQGGERGKEETYICSHLDEGGEVESQSRLMPFLGHWKGYSLTKRSGVYGSTVVKADTKASLEVDENGILTQDIISTTTTSTESELVTTDVHWTGTLTDNLISFDGGYSITLLPGGMYMGCPSNASKSVANSQSFHLELCWTEVDGRRRQRLVRTYDAQGLVVSSTYFYEVKV</sequence>
<dbReference type="Proteomes" id="UP000036987">
    <property type="component" value="Unassembled WGS sequence"/>
</dbReference>
<keyword evidence="4" id="KW-1185">Reference proteome</keyword>
<dbReference type="SUPFAM" id="SSF50814">
    <property type="entry name" value="Lipocalins"/>
    <property type="match status" value="2"/>
</dbReference>
<dbReference type="InterPro" id="IPR048378">
    <property type="entry name" value="BFA1-like_C"/>
</dbReference>
<evidence type="ECO:0000313" key="3">
    <source>
        <dbReference type="EMBL" id="KMZ62909.1"/>
    </source>
</evidence>
<dbReference type="InterPro" id="IPR012674">
    <property type="entry name" value="Calycin"/>
</dbReference>
<gene>
    <name evidence="3" type="ORF">ZOSMA_43G00900</name>
</gene>
<dbReference type="Pfam" id="PF21053">
    <property type="entry name" value="BFA1_C"/>
    <property type="match status" value="1"/>
</dbReference>
<dbReference type="FunFam" id="2.40.128.20:FF:000013">
    <property type="entry name" value="OsWRKY4 family protein"/>
    <property type="match status" value="1"/>
</dbReference>
<proteinExistence type="predicted"/>
<dbReference type="PANTHER" id="PTHR33404:SF3">
    <property type="entry name" value="NMDA RECEPTOR SUBUNIT EPSILON-1, PUTATIVE (DUF3598)-RELATED"/>
    <property type="match status" value="1"/>
</dbReference>
<dbReference type="GO" id="GO:0010020">
    <property type="term" value="P:chloroplast fission"/>
    <property type="evidence" value="ECO:0000318"/>
    <property type="project" value="GO_Central"/>
</dbReference>
<dbReference type="InterPro" id="IPR022017">
    <property type="entry name" value="BFA1-like_DUF3598"/>
</dbReference>
<evidence type="ECO:0000259" key="2">
    <source>
        <dbReference type="Pfam" id="PF21053"/>
    </source>
</evidence>
<dbReference type="PANTHER" id="PTHR33404">
    <property type="entry name" value="CELL DIVISION TOPOLOGICAL SPECIFICITY FACTOR HOMOLOG, CHLOROPLASTIC"/>
    <property type="match status" value="1"/>
</dbReference>
<protein>
    <submittedName>
        <fullName evidence="3">Uncharacterized protein</fullName>
    </submittedName>
</protein>
<evidence type="ECO:0000313" key="4">
    <source>
        <dbReference type="Proteomes" id="UP000036987"/>
    </source>
</evidence>
<feature type="domain" description="Biogenesis factor required for ATP synthase 1-like C-terminal" evidence="2">
    <location>
        <begin position="278"/>
        <end position="418"/>
    </location>
</feature>
<dbReference type="FunFam" id="2.40.128.20:FF:000017">
    <property type="entry name" value="OsWRKY4 family protein"/>
    <property type="match status" value="1"/>
</dbReference>
<comment type="caution">
    <text evidence="3">The sequence shown here is derived from an EMBL/GenBank/DDBJ whole genome shotgun (WGS) entry which is preliminary data.</text>
</comment>
<dbReference type="Gene3D" id="2.40.128.20">
    <property type="match status" value="2"/>
</dbReference>